<dbReference type="EMBL" id="JACHIA010000007">
    <property type="protein sequence ID" value="MBB6071269.1"/>
    <property type="molecule type" value="Genomic_DNA"/>
</dbReference>
<gene>
    <name evidence="5" type="primary">rpmH</name>
    <name evidence="6" type="ORF">HNQ61_002893</name>
</gene>
<dbReference type="FunFam" id="1.10.287.3980:FF:000001">
    <property type="entry name" value="Mitochondrial ribosomal protein L34"/>
    <property type="match status" value="1"/>
</dbReference>
<dbReference type="PANTHER" id="PTHR14503:SF4">
    <property type="entry name" value="LARGE RIBOSOMAL SUBUNIT PROTEIN BL34M"/>
    <property type="match status" value="1"/>
</dbReference>
<dbReference type="RefSeq" id="WP_170034007.1">
    <property type="nucleotide sequence ID" value="NZ_JABDTL010000001.1"/>
</dbReference>
<dbReference type="HAMAP" id="MF_00391">
    <property type="entry name" value="Ribosomal_bL34"/>
    <property type="match status" value="1"/>
</dbReference>
<reference evidence="6 7" key="1">
    <citation type="submission" date="2020-08" db="EMBL/GenBank/DDBJ databases">
        <title>Genomic Encyclopedia of Type Strains, Phase IV (KMG-IV): sequencing the most valuable type-strain genomes for metagenomic binning, comparative biology and taxonomic classification.</title>
        <authorList>
            <person name="Goeker M."/>
        </authorList>
    </citation>
    <scope>NUCLEOTIDE SEQUENCE [LARGE SCALE GENOMIC DNA]</scope>
    <source>
        <strain evidence="6 7">DSM 29007</strain>
    </source>
</reference>
<evidence type="ECO:0000256" key="3">
    <source>
        <dbReference type="ARBA" id="ARBA00023274"/>
    </source>
</evidence>
<comment type="similarity">
    <text evidence="1 5">Belongs to the bacterial ribosomal protein bL34 family.</text>
</comment>
<dbReference type="GO" id="GO:0006412">
    <property type="term" value="P:translation"/>
    <property type="evidence" value="ECO:0007669"/>
    <property type="project" value="UniProtKB-UniRule"/>
</dbReference>
<keyword evidence="3 5" id="KW-0687">Ribonucleoprotein</keyword>
<evidence type="ECO:0000256" key="1">
    <source>
        <dbReference type="ARBA" id="ARBA00010111"/>
    </source>
</evidence>
<keyword evidence="2 5" id="KW-0689">Ribosomal protein</keyword>
<proteinExistence type="inferred from homology"/>
<dbReference type="NCBIfam" id="TIGR01030">
    <property type="entry name" value="rpmH_bact"/>
    <property type="match status" value="1"/>
</dbReference>
<organism evidence="6 7">
    <name type="scientific">Longimicrobium terrae</name>
    <dbReference type="NCBI Taxonomy" id="1639882"/>
    <lineage>
        <taxon>Bacteria</taxon>
        <taxon>Pseudomonadati</taxon>
        <taxon>Gemmatimonadota</taxon>
        <taxon>Longimicrobiia</taxon>
        <taxon>Longimicrobiales</taxon>
        <taxon>Longimicrobiaceae</taxon>
        <taxon>Longimicrobium</taxon>
    </lineage>
</organism>
<protein>
    <recommendedName>
        <fullName evidence="4 5">Large ribosomal subunit protein bL34</fullName>
    </recommendedName>
</protein>
<evidence type="ECO:0000256" key="4">
    <source>
        <dbReference type="ARBA" id="ARBA00035177"/>
    </source>
</evidence>
<accession>A0A841H015</accession>
<evidence type="ECO:0000313" key="6">
    <source>
        <dbReference type="EMBL" id="MBB6071269.1"/>
    </source>
</evidence>
<dbReference type="PANTHER" id="PTHR14503">
    <property type="entry name" value="MITOCHONDRIAL RIBOSOMAL PROTEIN 34 FAMILY MEMBER"/>
    <property type="match status" value="1"/>
</dbReference>
<evidence type="ECO:0000256" key="5">
    <source>
        <dbReference type="HAMAP-Rule" id="MF_00391"/>
    </source>
</evidence>
<sequence>MKPSYRPRNRKRINKHGFRARMATKGGRAVLNARRRKGRHKLVVEVPTKY</sequence>
<dbReference type="AlphaFoldDB" id="A0A841H015"/>
<dbReference type="GO" id="GO:1990904">
    <property type="term" value="C:ribonucleoprotein complex"/>
    <property type="evidence" value="ECO:0007669"/>
    <property type="project" value="UniProtKB-KW"/>
</dbReference>
<dbReference type="GO" id="GO:0003735">
    <property type="term" value="F:structural constituent of ribosome"/>
    <property type="evidence" value="ECO:0007669"/>
    <property type="project" value="InterPro"/>
</dbReference>
<name>A0A841H015_9BACT</name>
<dbReference type="InterPro" id="IPR000271">
    <property type="entry name" value="Ribosomal_bL34"/>
</dbReference>
<keyword evidence="7" id="KW-1185">Reference proteome</keyword>
<dbReference type="Proteomes" id="UP000582837">
    <property type="component" value="Unassembled WGS sequence"/>
</dbReference>
<evidence type="ECO:0000313" key="7">
    <source>
        <dbReference type="Proteomes" id="UP000582837"/>
    </source>
</evidence>
<dbReference type="GO" id="GO:0005840">
    <property type="term" value="C:ribosome"/>
    <property type="evidence" value="ECO:0007669"/>
    <property type="project" value="UniProtKB-KW"/>
</dbReference>
<dbReference type="Gene3D" id="1.10.287.3980">
    <property type="match status" value="1"/>
</dbReference>
<dbReference type="Pfam" id="PF00468">
    <property type="entry name" value="Ribosomal_L34"/>
    <property type="match status" value="1"/>
</dbReference>
<comment type="caution">
    <text evidence="6">The sequence shown here is derived from an EMBL/GenBank/DDBJ whole genome shotgun (WGS) entry which is preliminary data.</text>
</comment>
<evidence type="ECO:0000256" key="2">
    <source>
        <dbReference type="ARBA" id="ARBA00022980"/>
    </source>
</evidence>